<proteinExistence type="inferred from homology"/>
<comment type="caution">
    <text evidence="6">The sequence shown here is derived from an EMBL/GenBank/DDBJ whole genome shotgun (WGS) entry which is preliminary data.</text>
</comment>
<dbReference type="Proteomes" id="UP000193411">
    <property type="component" value="Unassembled WGS sequence"/>
</dbReference>
<protein>
    <submittedName>
        <fullName evidence="6">Nucleolar protein,Nop52-domain-containing protein</fullName>
    </submittedName>
</protein>
<feature type="region of interest" description="Disordered" evidence="5">
    <location>
        <begin position="318"/>
        <end position="458"/>
    </location>
</feature>
<dbReference type="EMBL" id="MCFL01000080">
    <property type="protein sequence ID" value="ORZ30602.1"/>
    <property type="molecule type" value="Genomic_DNA"/>
</dbReference>
<organism evidence="6 7">
    <name type="scientific">Catenaria anguillulae PL171</name>
    <dbReference type="NCBI Taxonomy" id="765915"/>
    <lineage>
        <taxon>Eukaryota</taxon>
        <taxon>Fungi</taxon>
        <taxon>Fungi incertae sedis</taxon>
        <taxon>Blastocladiomycota</taxon>
        <taxon>Blastocladiomycetes</taxon>
        <taxon>Blastocladiales</taxon>
        <taxon>Catenariaceae</taxon>
        <taxon>Catenaria</taxon>
    </lineage>
</organism>
<name>A0A1Y2HC07_9FUNG</name>
<dbReference type="PANTHER" id="PTHR13026">
    <property type="entry name" value="NNP-1 PROTEIN NOVEL NUCLEAR PROTEIN 1 NOP52"/>
    <property type="match status" value="1"/>
</dbReference>
<feature type="compositionally biased region" description="Low complexity" evidence="5">
    <location>
        <begin position="434"/>
        <end position="458"/>
    </location>
</feature>
<accession>A0A1Y2HC07</accession>
<dbReference type="PANTHER" id="PTHR13026:SF0">
    <property type="entry name" value="RIBOSOMAL RNA PROCESSING 1B"/>
    <property type="match status" value="1"/>
</dbReference>
<reference evidence="6 7" key="1">
    <citation type="submission" date="2016-07" db="EMBL/GenBank/DDBJ databases">
        <title>Pervasive Adenine N6-methylation of Active Genes in Fungi.</title>
        <authorList>
            <consortium name="DOE Joint Genome Institute"/>
            <person name="Mondo S.J."/>
            <person name="Dannebaum R.O."/>
            <person name="Kuo R.C."/>
            <person name="Labutti K."/>
            <person name="Haridas S."/>
            <person name="Kuo A."/>
            <person name="Salamov A."/>
            <person name="Ahrendt S.R."/>
            <person name="Lipzen A."/>
            <person name="Sullivan W."/>
            <person name="Andreopoulos W.B."/>
            <person name="Clum A."/>
            <person name="Lindquist E."/>
            <person name="Daum C."/>
            <person name="Ramamoorthy G.K."/>
            <person name="Gryganskyi A."/>
            <person name="Culley D."/>
            <person name="Magnuson J.K."/>
            <person name="James T.Y."/>
            <person name="O'Malley M.A."/>
            <person name="Stajich J.E."/>
            <person name="Spatafora J.W."/>
            <person name="Visel A."/>
            <person name="Grigoriev I.V."/>
        </authorList>
    </citation>
    <scope>NUCLEOTIDE SEQUENCE [LARGE SCALE GENOMIC DNA]</scope>
    <source>
        <strain evidence="6 7">PL171</strain>
    </source>
</reference>
<evidence type="ECO:0000256" key="2">
    <source>
        <dbReference type="ARBA" id="ARBA00006374"/>
    </source>
</evidence>
<feature type="region of interest" description="Disordered" evidence="5">
    <location>
        <begin position="226"/>
        <end position="245"/>
    </location>
</feature>
<keyword evidence="4" id="KW-0539">Nucleus</keyword>
<keyword evidence="7" id="KW-1185">Reference proteome</keyword>
<evidence type="ECO:0000313" key="7">
    <source>
        <dbReference type="Proteomes" id="UP000193411"/>
    </source>
</evidence>
<dbReference type="InterPro" id="IPR010301">
    <property type="entry name" value="RRP1"/>
</dbReference>
<dbReference type="Pfam" id="PF05997">
    <property type="entry name" value="Nop52"/>
    <property type="match status" value="1"/>
</dbReference>
<feature type="compositionally biased region" description="Basic and acidic residues" evidence="5">
    <location>
        <begin position="378"/>
        <end position="391"/>
    </location>
</feature>
<feature type="compositionally biased region" description="Acidic residues" evidence="5">
    <location>
        <begin position="332"/>
        <end position="343"/>
    </location>
</feature>
<dbReference type="GO" id="GO:0006364">
    <property type="term" value="P:rRNA processing"/>
    <property type="evidence" value="ECO:0007669"/>
    <property type="project" value="UniProtKB-KW"/>
</dbReference>
<dbReference type="GO" id="GO:0005634">
    <property type="term" value="C:nucleus"/>
    <property type="evidence" value="ECO:0007669"/>
    <property type="project" value="UniProtKB-SubCell"/>
</dbReference>
<evidence type="ECO:0000256" key="1">
    <source>
        <dbReference type="ARBA" id="ARBA00004123"/>
    </source>
</evidence>
<dbReference type="STRING" id="765915.A0A1Y2HC07"/>
<dbReference type="OrthoDB" id="2019504at2759"/>
<feature type="compositionally biased region" description="Acidic residues" evidence="5">
    <location>
        <begin position="397"/>
        <end position="407"/>
    </location>
</feature>
<gene>
    <name evidence="6" type="ORF">BCR44DRAFT_1516890</name>
</gene>
<sequence>MLLTNLGKRLAAIEKKDRDTAFAALSQWLPAQSTTVSDLDLLKLCKALYYSFWLSDKPLVQQELAENDDGGDQGDEPVDPYTAAAIVGLRYIHAFWQIIIAEWPSLDKHRINKYYYLFRQLHKSTFAVLEKTEWSEDVLDVFMSMMVEGPLNATESRIPDSIRYHTIEVYMDMLEQTVTTTVPPHVFTTLMMPFVFMLGESRNRKIHERIQECVIDRLTQLVDREASECSSASSDSDDEDDDAPPVLKSTHLQIYFPDIVSLMFDVASHPETPVGNRKRLYGLVKAITERYDISLVDGEAFEAMDQGADLMALMAAAGSSKQRSGRKRAHEDEDDESDEDEAVEGAGAHGKDARWEDLPDLVEEPEEEGDESSDSGMEDGKAHGADAKWEDLPSCSSDEETPEDYLVDELIAPEPGSDQEAEEDEAPEPGARNSAKSPAKAKAEAAPPAAAETSPAKSVQFCLDRNEVKPFNKAEPTSRLSLTRVVKEPFPAPELLPTMPAPKKAAGGKKKGGKQQQAQQGPARKKARRG</sequence>
<feature type="region of interest" description="Disordered" evidence="5">
    <location>
        <begin position="490"/>
        <end position="530"/>
    </location>
</feature>
<feature type="compositionally biased region" description="Acidic residues" evidence="5">
    <location>
        <begin position="417"/>
        <end position="427"/>
    </location>
</feature>
<evidence type="ECO:0000256" key="4">
    <source>
        <dbReference type="ARBA" id="ARBA00023242"/>
    </source>
</evidence>
<comment type="similarity">
    <text evidence="2">Belongs to the RRP1 family.</text>
</comment>
<dbReference type="GO" id="GO:0030688">
    <property type="term" value="C:preribosome, small subunit precursor"/>
    <property type="evidence" value="ECO:0007669"/>
    <property type="project" value="InterPro"/>
</dbReference>
<evidence type="ECO:0000313" key="6">
    <source>
        <dbReference type="EMBL" id="ORZ30602.1"/>
    </source>
</evidence>
<keyword evidence="3" id="KW-0698">rRNA processing</keyword>
<evidence type="ECO:0000256" key="3">
    <source>
        <dbReference type="ARBA" id="ARBA00022552"/>
    </source>
</evidence>
<dbReference type="AlphaFoldDB" id="A0A1Y2HC07"/>
<feature type="compositionally biased region" description="Acidic residues" evidence="5">
    <location>
        <begin position="358"/>
        <end position="377"/>
    </location>
</feature>
<comment type="subcellular location">
    <subcellularLocation>
        <location evidence="1">Nucleus</location>
    </subcellularLocation>
</comment>
<evidence type="ECO:0000256" key="5">
    <source>
        <dbReference type="SAM" id="MobiDB-lite"/>
    </source>
</evidence>